<reference evidence="1" key="2">
    <citation type="journal article" date="2015" name="Fish Shellfish Immunol.">
        <title>Early steps in the European eel (Anguilla anguilla)-Vibrio vulnificus interaction in the gills: Role of the RtxA13 toxin.</title>
        <authorList>
            <person name="Callol A."/>
            <person name="Pajuelo D."/>
            <person name="Ebbesson L."/>
            <person name="Teles M."/>
            <person name="MacKenzie S."/>
            <person name="Amaro C."/>
        </authorList>
    </citation>
    <scope>NUCLEOTIDE SEQUENCE</scope>
</reference>
<evidence type="ECO:0000313" key="1">
    <source>
        <dbReference type="EMBL" id="JAI02647.1"/>
    </source>
</evidence>
<accession>A0A0E9XJM3</accession>
<sequence length="24" mass="2662">MIMCSEVSGTRQISQRPVGCLPIR</sequence>
<reference evidence="1" key="1">
    <citation type="submission" date="2014-11" db="EMBL/GenBank/DDBJ databases">
        <authorList>
            <person name="Amaro Gonzalez C."/>
        </authorList>
    </citation>
    <scope>NUCLEOTIDE SEQUENCE</scope>
</reference>
<name>A0A0E9XJM3_ANGAN</name>
<protein>
    <submittedName>
        <fullName evidence="1">Uncharacterized protein</fullName>
    </submittedName>
</protein>
<organism evidence="1">
    <name type="scientific">Anguilla anguilla</name>
    <name type="common">European freshwater eel</name>
    <name type="synonym">Muraena anguilla</name>
    <dbReference type="NCBI Taxonomy" id="7936"/>
    <lineage>
        <taxon>Eukaryota</taxon>
        <taxon>Metazoa</taxon>
        <taxon>Chordata</taxon>
        <taxon>Craniata</taxon>
        <taxon>Vertebrata</taxon>
        <taxon>Euteleostomi</taxon>
        <taxon>Actinopterygii</taxon>
        <taxon>Neopterygii</taxon>
        <taxon>Teleostei</taxon>
        <taxon>Anguilliformes</taxon>
        <taxon>Anguillidae</taxon>
        <taxon>Anguilla</taxon>
    </lineage>
</organism>
<proteinExistence type="predicted"/>
<dbReference type="EMBL" id="GBXM01005931">
    <property type="protein sequence ID" value="JAI02647.1"/>
    <property type="molecule type" value="Transcribed_RNA"/>
</dbReference>
<dbReference type="AlphaFoldDB" id="A0A0E9XJM3"/>